<evidence type="ECO:0000313" key="2">
    <source>
        <dbReference type="EMBL" id="CAB4242015.1"/>
    </source>
</evidence>
<gene>
    <name evidence="1" type="ORF">UFOVP263_45</name>
    <name evidence="2" type="ORF">UFOVP91_17</name>
</gene>
<proteinExistence type="predicted"/>
<sequence>MALPITITYTFATATGSIPLSQLDTNFSTLASAVNGIGDGTNYIIVATNATTNTTPALTFNASNCLWSAGVATSGSYNQVVIQNESASAGASVNYVLSNNLGTDSTYYGEFGMNSSAYTATTYVDFFSMNNGVYFSSHDGDVTVGSGNGFKTYLAWGTTGQSAHVINASGAIGLNTNLGTSAATTGTTNYGTAGQVLVSAGSAATATWSSTPTLTVTNFTGTASININGTVGATTPSTGAFTTFSATSNVVTSVSAATSGLTAVTAVAGSLTLATGGVTLASQTAAAGSVWRVRAYGTYAAASSANVRALTMSCYWGTTQLTAITTGNVLAAVAQTTAWSVEFEVSTTSTTAAWNTGVLSSQVSSATIPLNSVATPASVTVTSGAQTLDFRVGQTGTATATDTINVHQVLMERIK</sequence>
<accession>A0A6J5TDE3</accession>
<name>A0A6J5TDE3_9CAUD</name>
<evidence type="ECO:0000313" key="1">
    <source>
        <dbReference type="EMBL" id="CAB4133899.1"/>
    </source>
</evidence>
<protein>
    <submittedName>
        <fullName evidence="2">Uncharacterized protein</fullName>
    </submittedName>
</protein>
<reference evidence="2" key="1">
    <citation type="submission" date="2020-05" db="EMBL/GenBank/DDBJ databases">
        <authorList>
            <person name="Chiriac C."/>
            <person name="Salcher M."/>
            <person name="Ghai R."/>
            <person name="Kavagutti S V."/>
        </authorList>
    </citation>
    <scope>NUCLEOTIDE SEQUENCE</scope>
</reference>
<dbReference type="EMBL" id="LR796275">
    <property type="protein sequence ID" value="CAB4133899.1"/>
    <property type="molecule type" value="Genomic_DNA"/>
</dbReference>
<organism evidence="2">
    <name type="scientific">uncultured Caudovirales phage</name>
    <dbReference type="NCBI Taxonomy" id="2100421"/>
    <lineage>
        <taxon>Viruses</taxon>
        <taxon>Duplodnaviria</taxon>
        <taxon>Heunggongvirae</taxon>
        <taxon>Uroviricota</taxon>
        <taxon>Caudoviricetes</taxon>
        <taxon>Peduoviridae</taxon>
        <taxon>Maltschvirus</taxon>
        <taxon>Maltschvirus maltsch</taxon>
    </lineage>
</organism>
<dbReference type="EMBL" id="LR797827">
    <property type="protein sequence ID" value="CAB4242015.1"/>
    <property type="molecule type" value="Genomic_DNA"/>
</dbReference>